<name>F7X6M8_SINMM</name>
<accession>F7X6M8</accession>
<dbReference type="RefSeq" id="WP_014529397.1">
    <property type="nucleotide sequence ID" value="NC_017325.1"/>
</dbReference>
<evidence type="ECO:0000313" key="2">
    <source>
        <dbReference type="Proteomes" id="UP000009045"/>
    </source>
</evidence>
<dbReference type="AlphaFoldDB" id="F7X6M8"/>
<evidence type="ECO:0000313" key="1">
    <source>
        <dbReference type="EMBL" id="AEH78720.1"/>
    </source>
</evidence>
<dbReference type="SUPFAM" id="SSF110849">
    <property type="entry name" value="ParB/Sulfiredoxin"/>
    <property type="match status" value="1"/>
</dbReference>
<gene>
    <name evidence="1" type="ordered locus">SM11_chr1444</name>
</gene>
<dbReference type="EMBL" id="CP001830">
    <property type="protein sequence ID" value="AEH78720.1"/>
    <property type="molecule type" value="Genomic_DNA"/>
</dbReference>
<dbReference type="Proteomes" id="UP000009045">
    <property type="component" value="Chromosome"/>
</dbReference>
<dbReference type="PATRIC" id="fig|707241.3.peg.1520"/>
<dbReference type="KEGG" id="smx:SM11_chr1444"/>
<protein>
    <recommendedName>
        <fullName evidence="3">ParB/Sulfiredoxin domain-containing protein</fullName>
    </recommendedName>
</protein>
<evidence type="ECO:0008006" key="3">
    <source>
        <dbReference type="Google" id="ProtNLM"/>
    </source>
</evidence>
<sequence length="244" mass="27025">MVSPSELWVDESYQRGLSDRSMRLIRKIIGEWDWTAFKPPVAVEVDGKLQVIDGQHTALGALTHGGIEQLPVLVVKADRQELRANAFVRHNRDRIQVTPTQLHTAMVAAGDEDALTIAQVCERAGATILKNPPPFSRFKPGETMAISTISAVVSRRHAAGARKVLEVCVKGGAAPVSAAMIRAVEHLLFAKEYAGEIEPERISLLISSRLSTLEQEAQRFATERKMPLWRALASVIYMNRRKAR</sequence>
<dbReference type="HOGENOM" id="CLU_062210_0_0_5"/>
<organism evidence="1 2">
    <name type="scientific">Sinorhizobium meliloti (strain SM11)</name>
    <dbReference type="NCBI Taxonomy" id="707241"/>
    <lineage>
        <taxon>Bacteria</taxon>
        <taxon>Pseudomonadati</taxon>
        <taxon>Pseudomonadota</taxon>
        <taxon>Alphaproteobacteria</taxon>
        <taxon>Hyphomicrobiales</taxon>
        <taxon>Rhizobiaceae</taxon>
        <taxon>Sinorhizobium/Ensifer group</taxon>
        <taxon>Sinorhizobium</taxon>
    </lineage>
</organism>
<reference evidence="1 2" key="1">
    <citation type="journal article" date="2011" name="J. Biotechnol.">
        <title>The complete genome sequence of the dominant Sinorhizobium meliloti field isolate SM11 extends the S. meliloti pan-genome.</title>
        <authorList>
            <person name="Schneiker-Bekel S."/>
            <person name="Wibberg D."/>
            <person name="Bekel T."/>
            <person name="Blom J."/>
            <person name="Linke B."/>
            <person name="Neuweger H."/>
            <person name="Stiens M."/>
            <person name="Vorholter F.J."/>
            <person name="Weidner S."/>
            <person name="Goesmann A."/>
            <person name="Puhler A."/>
            <person name="Schluter A."/>
        </authorList>
    </citation>
    <scope>NUCLEOTIDE SEQUENCE [LARGE SCALE GENOMIC DNA]</scope>
    <source>
        <strain evidence="1 2">SM11</strain>
    </source>
</reference>
<dbReference type="InterPro" id="IPR036086">
    <property type="entry name" value="ParB/Sulfiredoxin_sf"/>
</dbReference>
<proteinExistence type="predicted"/>